<gene>
    <name evidence="2" type="ORF">AMTR_s00001p00269360</name>
</gene>
<dbReference type="GO" id="GO:0010228">
    <property type="term" value="P:vegetative to reproductive phase transition of meristem"/>
    <property type="evidence" value="ECO:0007669"/>
    <property type="project" value="EnsemblPlants"/>
</dbReference>
<dbReference type="EMBL" id="KI397142">
    <property type="protein sequence ID" value="ERM96561.1"/>
    <property type="molecule type" value="Genomic_DNA"/>
</dbReference>
<organism evidence="2 3">
    <name type="scientific">Amborella trichopoda</name>
    <dbReference type="NCBI Taxonomy" id="13333"/>
    <lineage>
        <taxon>Eukaryota</taxon>
        <taxon>Viridiplantae</taxon>
        <taxon>Streptophyta</taxon>
        <taxon>Embryophyta</taxon>
        <taxon>Tracheophyta</taxon>
        <taxon>Spermatophyta</taxon>
        <taxon>Magnoliopsida</taxon>
        <taxon>Amborellales</taxon>
        <taxon>Amborellaceae</taxon>
        <taxon>Amborella</taxon>
    </lineage>
</organism>
<dbReference type="AlphaFoldDB" id="W1NM14"/>
<keyword evidence="3" id="KW-1185">Reference proteome</keyword>
<dbReference type="OMA" id="WDPQSLC"/>
<name>W1NM14_AMBTC</name>
<dbReference type="InterPro" id="IPR040267">
    <property type="entry name" value="EID1-like"/>
</dbReference>
<dbReference type="KEGG" id="atr:18424496"/>
<evidence type="ECO:0000256" key="1">
    <source>
        <dbReference type="SAM" id="MobiDB-lite"/>
    </source>
</evidence>
<dbReference type="eggNOG" id="KOG1571">
    <property type="taxonomic scope" value="Eukaryota"/>
</dbReference>
<proteinExistence type="predicted"/>
<dbReference type="GO" id="GO:0009738">
    <property type="term" value="P:abscisic acid-activated signaling pathway"/>
    <property type="evidence" value="ECO:0000318"/>
    <property type="project" value="GO_Central"/>
</dbReference>
<dbReference type="Gramene" id="ERM96561">
    <property type="protein sequence ID" value="ERM96561"/>
    <property type="gene ID" value="AMTR_s00001p00269360"/>
</dbReference>
<feature type="region of interest" description="Disordered" evidence="1">
    <location>
        <begin position="244"/>
        <end position="263"/>
    </location>
</feature>
<evidence type="ECO:0000313" key="3">
    <source>
        <dbReference type="Proteomes" id="UP000017836"/>
    </source>
</evidence>
<dbReference type="HOGENOM" id="CLU_065460_1_0_1"/>
<dbReference type="GO" id="GO:0009414">
    <property type="term" value="P:response to water deprivation"/>
    <property type="evidence" value="ECO:0007669"/>
    <property type="project" value="EnsemblPlants"/>
</dbReference>
<dbReference type="GO" id="GO:0010029">
    <property type="term" value="P:regulation of seed germination"/>
    <property type="evidence" value="ECO:0007669"/>
    <property type="project" value="EnsemblPlants"/>
</dbReference>
<dbReference type="STRING" id="13333.W1NM14"/>
<dbReference type="PANTHER" id="PTHR31348">
    <property type="entry name" value="EID1-LIKE F-BOX PROTEIN 2-RELATED"/>
    <property type="match status" value="1"/>
</dbReference>
<dbReference type="OrthoDB" id="761790at2759"/>
<evidence type="ECO:0000313" key="2">
    <source>
        <dbReference type="EMBL" id="ERM96561.1"/>
    </source>
</evidence>
<dbReference type="PANTHER" id="PTHR31348:SF3">
    <property type="entry name" value="EID1-LIKE F-BOX PROTEIN 3"/>
    <property type="match status" value="1"/>
</dbReference>
<dbReference type="GO" id="GO:0005634">
    <property type="term" value="C:nucleus"/>
    <property type="evidence" value="ECO:0000318"/>
    <property type="project" value="GO_Central"/>
</dbReference>
<sequence length="263" mass="29587">MDLKKQKRWRRDEEERGFLNERVLMLVFRRMNWEPHALSHAACVSKKLEAVAKRLLWRELCVARAPRIVAALTAEAPSGRIDGGWPALAKLFLFCCGFRPSRHFKTEACLPGHSVHQSRFSKTSGKSFLLRQCRGDLLYVSDPCEHSIGHCEDEIGVYRGVFRRFGKSRTLACLIRRRVRLEAGTVCPYCRAGVWSMTAAGMVPRSAARRLGACDGCLEYFVCVNGHLHGSCWLVPLSADEGDDDDAEDIGDEKPNKISGFCN</sequence>
<dbReference type="Proteomes" id="UP000017836">
    <property type="component" value="Unassembled WGS sequence"/>
</dbReference>
<accession>W1NM14</accession>
<reference evidence="3" key="1">
    <citation type="journal article" date="2013" name="Science">
        <title>The Amborella genome and the evolution of flowering plants.</title>
        <authorList>
            <consortium name="Amborella Genome Project"/>
        </authorList>
    </citation>
    <scope>NUCLEOTIDE SEQUENCE [LARGE SCALE GENOMIC DNA]</scope>
</reference>
<dbReference type="GO" id="GO:0009651">
    <property type="term" value="P:response to salt stress"/>
    <property type="evidence" value="ECO:0007669"/>
    <property type="project" value="EnsemblPlants"/>
</dbReference>
<protein>
    <recommendedName>
        <fullName evidence="4">F-box domain-containing protein</fullName>
    </recommendedName>
</protein>
<evidence type="ECO:0008006" key="4">
    <source>
        <dbReference type="Google" id="ProtNLM"/>
    </source>
</evidence>